<dbReference type="EMBL" id="MT144016">
    <property type="protein sequence ID" value="QJA46607.1"/>
    <property type="molecule type" value="Genomic_DNA"/>
</dbReference>
<name>A0A6H1ZH04_9ZZZZ</name>
<proteinExistence type="predicted"/>
<dbReference type="AlphaFoldDB" id="A0A6H1ZH04"/>
<organism evidence="1">
    <name type="scientific">viral metagenome</name>
    <dbReference type="NCBI Taxonomy" id="1070528"/>
    <lineage>
        <taxon>unclassified sequences</taxon>
        <taxon>metagenomes</taxon>
        <taxon>organismal metagenomes</taxon>
    </lineage>
</organism>
<gene>
    <name evidence="1" type="ORF">TM448A00467_0007</name>
</gene>
<evidence type="ECO:0000313" key="1">
    <source>
        <dbReference type="EMBL" id="QJA46607.1"/>
    </source>
</evidence>
<sequence>MNGLLRQKAIDRWVEKQIRYVDIWVEREVDTILDLHNPEKLLGKKFEDWTPYDMQLLAQVYSGDMDTLNNFVAKKSIKQMHALEEDEI</sequence>
<accession>A0A6H1ZH04</accession>
<reference evidence="1" key="1">
    <citation type="submission" date="2020-03" db="EMBL/GenBank/DDBJ databases">
        <title>The deep terrestrial virosphere.</title>
        <authorList>
            <person name="Holmfeldt K."/>
            <person name="Nilsson E."/>
            <person name="Simone D."/>
            <person name="Lopez-Fernandez M."/>
            <person name="Wu X."/>
            <person name="de Brujin I."/>
            <person name="Lundin D."/>
            <person name="Andersson A."/>
            <person name="Bertilsson S."/>
            <person name="Dopson M."/>
        </authorList>
    </citation>
    <scope>NUCLEOTIDE SEQUENCE</scope>
    <source>
        <strain evidence="1">TM448A00467</strain>
    </source>
</reference>
<protein>
    <submittedName>
        <fullName evidence="1">Uncharacterized protein</fullName>
    </submittedName>
</protein>